<gene>
    <name evidence="1" type="ORF">GGX14DRAFT_377441</name>
</gene>
<keyword evidence="2" id="KW-1185">Reference proteome</keyword>
<dbReference type="EMBL" id="JARJCW010000094">
    <property type="protein sequence ID" value="KAJ7194966.1"/>
    <property type="molecule type" value="Genomic_DNA"/>
</dbReference>
<organism evidence="1 2">
    <name type="scientific">Mycena pura</name>
    <dbReference type="NCBI Taxonomy" id="153505"/>
    <lineage>
        <taxon>Eukaryota</taxon>
        <taxon>Fungi</taxon>
        <taxon>Dikarya</taxon>
        <taxon>Basidiomycota</taxon>
        <taxon>Agaricomycotina</taxon>
        <taxon>Agaricomycetes</taxon>
        <taxon>Agaricomycetidae</taxon>
        <taxon>Agaricales</taxon>
        <taxon>Marasmiineae</taxon>
        <taxon>Mycenaceae</taxon>
        <taxon>Mycena</taxon>
    </lineage>
</organism>
<dbReference type="AlphaFoldDB" id="A0AAD6UYJ3"/>
<evidence type="ECO:0000313" key="1">
    <source>
        <dbReference type="EMBL" id="KAJ7194966.1"/>
    </source>
</evidence>
<protein>
    <submittedName>
        <fullName evidence="1">Uncharacterized protein</fullName>
    </submittedName>
</protein>
<accession>A0AAD6UYJ3</accession>
<dbReference type="Proteomes" id="UP001219525">
    <property type="component" value="Unassembled WGS sequence"/>
</dbReference>
<name>A0AAD6UYJ3_9AGAR</name>
<comment type="caution">
    <text evidence="1">The sequence shown here is derived from an EMBL/GenBank/DDBJ whole genome shotgun (WGS) entry which is preliminary data.</text>
</comment>
<reference evidence="1" key="1">
    <citation type="submission" date="2023-03" db="EMBL/GenBank/DDBJ databases">
        <title>Massive genome expansion in bonnet fungi (Mycena s.s.) driven by repeated elements and novel gene families across ecological guilds.</title>
        <authorList>
            <consortium name="Lawrence Berkeley National Laboratory"/>
            <person name="Harder C.B."/>
            <person name="Miyauchi S."/>
            <person name="Viragh M."/>
            <person name="Kuo A."/>
            <person name="Thoen E."/>
            <person name="Andreopoulos B."/>
            <person name="Lu D."/>
            <person name="Skrede I."/>
            <person name="Drula E."/>
            <person name="Henrissat B."/>
            <person name="Morin E."/>
            <person name="Kohler A."/>
            <person name="Barry K."/>
            <person name="LaButti K."/>
            <person name="Morin E."/>
            <person name="Salamov A."/>
            <person name="Lipzen A."/>
            <person name="Mereny Z."/>
            <person name="Hegedus B."/>
            <person name="Baldrian P."/>
            <person name="Stursova M."/>
            <person name="Weitz H."/>
            <person name="Taylor A."/>
            <person name="Grigoriev I.V."/>
            <person name="Nagy L.G."/>
            <person name="Martin F."/>
            <person name="Kauserud H."/>
        </authorList>
    </citation>
    <scope>NUCLEOTIDE SEQUENCE</scope>
    <source>
        <strain evidence="1">9144</strain>
    </source>
</reference>
<sequence>MPSKKHRKGSKPTPRTLPAQCSTLLDDEVTRCSATPTHGNPIERCHVHHEQYQTMTKRYKQAQKFVDETLAGALMPTKEEILGYTSLPTVFEKARLMKKYVNAIREERTGREIHHQRFFLKVDDGHKIRIKLLAKQMTVGVELRDALEAQALALHLTTNPAKDWMHEFQAISPDPGKDSIHDPISLYLRFSETKWKNEVAVNADDDLIALKLRFRREVYFKLLAVFLDPDTFWPEIHRFDNQPPQPDTDETRQLRKIIDNAYGQYFRRIVFHDPHLFVMALDKVSFKDLVMDDAFSWDHVQSIIRMLGQRLSFGLTWWKDSLTEAIFIKDSAEASANMGSLENRVKVLGGWIYNNKRNTPAPNKVWWEKLKDIENRYVRLCCNFDELHLFLTMSAFVMPAPSFCTTGNLENPSESWDSTATRKHLSICGVIVTGMINGGNQKTKHLGPIPSFIPSKQPGCRTWVEMEVRAYIFGAIRNEPDDFTTAFLNELRARPDLFSVVTRSDTDPPRKLETFGGVTDQVRLRQFEAPFHSAYHRPTGSGNWEVQRSAFNVLYGGGADKTAGYLSDEFNIGKDSKGRGTHSFFFHKHFPIKYFLILDASATANVHDLARQVAWAAFRAHGLVQGGYDERKYDRASDVLFKKSARERLSFLPEGGYAVGNLASPN</sequence>
<evidence type="ECO:0000313" key="2">
    <source>
        <dbReference type="Proteomes" id="UP001219525"/>
    </source>
</evidence>
<proteinExistence type="predicted"/>